<feature type="compositionally biased region" description="Low complexity" evidence="6">
    <location>
        <begin position="24"/>
        <end position="40"/>
    </location>
</feature>
<dbReference type="Proteomes" id="UP001295423">
    <property type="component" value="Unassembled WGS sequence"/>
</dbReference>
<feature type="region of interest" description="Disordered" evidence="6">
    <location>
        <begin position="1"/>
        <end position="43"/>
    </location>
</feature>
<evidence type="ECO:0000256" key="5">
    <source>
        <dbReference type="ARBA" id="ARBA00023136"/>
    </source>
</evidence>
<comment type="subcellular location">
    <subcellularLocation>
        <location evidence="1">Membrane</location>
    </subcellularLocation>
</comment>
<feature type="region of interest" description="Disordered" evidence="6">
    <location>
        <begin position="1382"/>
        <end position="1413"/>
    </location>
</feature>
<keyword evidence="2" id="KW-0433">Leucine-rich repeat</keyword>
<feature type="transmembrane region" description="Helical" evidence="7">
    <location>
        <begin position="330"/>
        <end position="350"/>
    </location>
</feature>
<accession>A0AAD2CWQ8</accession>
<keyword evidence="7" id="KW-0812">Transmembrane</keyword>
<dbReference type="InterPro" id="IPR000742">
    <property type="entry name" value="EGF"/>
</dbReference>
<evidence type="ECO:0000256" key="1">
    <source>
        <dbReference type="ARBA" id="ARBA00004370"/>
    </source>
</evidence>
<gene>
    <name evidence="9" type="ORF">CYCCA115_LOCUS10119</name>
</gene>
<organism evidence="9 10">
    <name type="scientific">Cylindrotheca closterium</name>
    <dbReference type="NCBI Taxonomy" id="2856"/>
    <lineage>
        <taxon>Eukaryota</taxon>
        <taxon>Sar</taxon>
        <taxon>Stramenopiles</taxon>
        <taxon>Ochrophyta</taxon>
        <taxon>Bacillariophyta</taxon>
        <taxon>Bacillariophyceae</taxon>
        <taxon>Bacillariophycidae</taxon>
        <taxon>Bacillariales</taxon>
        <taxon>Bacillariaceae</taxon>
        <taxon>Cylindrotheca</taxon>
    </lineage>
</organism>
<dbReference type="PROSITE" id="PS00022">
    <property type="entry name" value="EGF_1"/>
    <property type="match status" value="1"/>
</dbReference>
<evidence type="ECO:0000256" key="3">
    <source>
        <dbReference type="ARBA" id="ARBA00022729"/>
    </source>
</evidence>
<reference evidence="9" key="1">
    <citation type="submission" date="2023-08" db="EMBL/GenBank/DDBJ databases">
        <authorList>
            <person name="Audoor S."/>
            <person name="Bilcke G."/>
        </authorList>
    </citation>
    <scope>NUCLEOTIDE SEQUENCE</scope>
</reference>
<name>A0AAD2CWQ8_9STRA</name>
<sequence length="1413" mass="155877">MTKSVDMDGVVRSERYSDDDIEEAPLAAPAPEQAQEQAPARVRSTVRIRTEKPKRTYSDDIISQDFLAVGAETDMEERLRLLEDAVNHNVDTLQKMRDINANLKVENRNLKKKVENRDGDGDKRTLMLLQQLSTKVVNKELRTLSDDVYSFLFCSKVLSVPSFIGLGTVFIQFSVFALFLGDLLNTQEIPANVETLVRVGQAGAILINFMAQTDVRTGMRALIYQEGVEALENEFAGFTRRRFIIANIFMLSQGLLGTVVSIQLIVYSDNIFDLLLNFTAVMFVSELDELVFYMARNGYLGIKSEKLAEKIQELEFGTQNRAGVSGYMHVILFGLLVIAGYIYFAVIIGLQAGNTSLPVYVKAEFGDSVDPTLGLYSGCYKMIPGPTWSSRVTYKQVQTERGQGRFTYCYDDIRSWSFSPLSVAEEDACEYPALQSAEERPTSFDLLDAKGDQWKLPSGNPIQTFQLVEVDENRVDAECGEIFGGGDSEEELCPIITMEQSFTGFSDDRDWSRSYNQMLAEDGKPVYFYQHPIYVGEFVDPKEGLELIFFTGRRWLSTTAQGLTTEADEGVDLSSEAAMLSLLRDKTDVTDFRLLSLERGAYAFISQSVDQANDRGTPLGLRWYHSRYGDNGFDSFPFADISRPADALFSCGKCDSERNPCRFEGVCLADGTCDCKHGATGKLCEIKPLANGICNPYFNKGPDRFDGGDCCVSTCEGVSCGVGDMTEAFGQELRRSGNGYPYCIDPNMVPLTITMNHTIDPTFFSGVEDTAGGTFESYFLEVNCNDGEEIPIRVALDPEIVRESSQTLYVADQMGGCAISFLGIQSTSLFNATFQLIDGLPEDAANVAVASSEMRDISDVTKDATFMIPTLYAKCLKETLKDVVDTSAYYSGTYQDEAMSWMNAEIKNARCSNDEEWRIQRYALVALWRAEGSPVEWVNKNDHCLWSRINCKDNHPVVITHDGDTTGRLNGTLATEIGLLTHLERLDVFTNDLTGTLPSELGLLTKLTFLGYAQNAHTGTIPTEVGQLTALEKLLLWQNQLTGSIPSEIGLLSDLGEINLQENNLFGSLPSELGALTKLTRLTLFTNYFSGSLPAEISLMTSLTNIVMTQNSLTGAIPDLSKLSNLDTLILFANLLSGPLPTTELSKLPTLFTLNLSTNEFSGTIPQEWAELTSLYWMIVNKNQLTGTIPEFLGTSYPDLNRLVLDENQLVGSIPDSFANLSNMARLRLQSNQLTGELKPEVFGGWTSMGQLYLSYNQFNGTLPSEIGMLSDMDYFEASGNQFSGQLPDELWTNTNMNTLYLDNNQFTGSVPTEIGLLSNMLYMDLTGNNLTGTIPSEIAMIPNLSWFQILAGNSFTGTVPSEVCDVLIANGATSDVMDSCLSGTSVGAEPEPINETTPPTDATPTPTDATTP</sequence>
<feature type="compositionally biased region" description="Low complexity" evidence="6">
    <location>
        <begin position="1390"/>
        <end position="1413"/>
    </location>
</feature>
<dbReference type="Gene3D" id="3.80.10.10">
    <property type="entry name" value="Ribonuclease Inhibitor"/>
    <property type="match status" value="2"/>
</dbReference>
<feature type="transmembrane region" description="Helical" evidence="7">
    <location>
        <begin position="243"/>
        <end position="268"/>
    </location>
</feature>
<feature type="transmembrane region" description="Helical" evidence="7">
    <location>
        <begin position="274"/>
        <end position="295"/>
    </location>
</feature>
<dbReference type="InterPro" id="IPR053038">
    <property type="entry name" value="RLP_Defense"/>
</dbReference>
<dbReference type="GO" id="GO:0016020">
    <property type="term" value="C:membrane"/>
    <property type="evidence" value="ECO:0007669"/>
    <property type="project" value="UniProtKB-SubCell"/>
</dbReference>
<keyword evidence="4" id="KW-0677">Repeat</keyword>
<evidence type="ECO:0000313" key="9">
    <source>
        <dbReference type="EMBL" id="CAJ1945977.1"/>
    </source>
</evidence>
<evidence type="ECO:0000313" key="10">
    <source>
        <dbReference type="Proteomes" id="UP001295423"/>
    </source>
</evidence>
<dbReference type="PANTHER" id="PTHR48064">
    <property type="entry name" value="OS01G0750400 PROTEIN"/>
    <property type="match status" value="1"/>
</dbReference>
<comment type="caution">
    <text evidence="9">The sequence shown here is derived from an EMBL/GenBank/DDBJ whole genome shotgun (WGS) entry which is preliminary data.</text>
</comment>
<keyword evidence="3" id="KW-0732">Signal</keyword>
<evidence type="ECO:0000259" key="8">
    <source>
        <dbReference type="PROSITE" id="PS00022"/>
    </source>
</evidence>
<dbReference type="Gene3D" id="2.10.25.10">
    <property type="entry name" value="Laminin"/>
    <property type="match status" value="1"/>
</dbReference>
<dbReference type="InterPro" id="IPR032675">
    <property type="entry name" value="LRR_dom_sf"/>
</dbReference>
<evidence type="ECO:0000256" key="2">
    <source>
        <dbReference type="ARBA" id="ARBA00022614"/>
    </source>
</evidence>
<dbReference type="GO" id="GO:0009653">
    <property type="term" value="P:anatomical structure morphogenesis"/>
    <property type="evidence" value="ECO:0007669"/>
    <property type="project" value="UniProtKB-ARBA"/>
</dbReference>
<dbReference type="PANTHER" id="PTHR48064:SF6">
    <property type="entry name" value="RECEPTOR-LIKE PROTEIN KINASE 2"/>
    <property type="match status" value="1"/>
</dbReference>
<evidence type="ECO:0000256" key="7">
    <source>
        <dbReference type="SAM" id="Phobius"/>
    </source>
</evidence>
<dbReference type="FunFam" id="3.80.10.10:FF:000400">
    <property type="entry name" value="Nuclear pore complex protein NUP107"/>
    <property type="match status" value="1"/>
</dbReference>
<dbReference type="EMBL" id="CAKOGP040001557">
    <property type="protein sequence ID" value="CAJ1945977.1"/>
    <property type="molecule type" value="Genomic_DNA"/>
</dbReference>
<feature type="transmembrane region" description="Helical" evidence="7">
    <location>
        <begin position="160"/>
        <end position="180"/>
    </location>
</feature>
<keyword evidence="7" id="KW-1133">Transmembrane helix</keyword>
<evidence type="ECO:0000256" key="4">
    <source>
        <dbReference type="ARBA" id="ARBA00022737"/>
    </source>
</evidence>
<dbReference type="SUPFAM" id="SSF52058">
    <property type="entry name" value="L domain-like"/>
    <property type="match status" value="2"/>
</dbReference>
<dbReference type="FunFam" id="3.80.10.10:FF:000095">
    <property type="entry name" value="LRR receptor-like serine/threonine-protein kinase GSO1"/>
    <property type="match status" value="1"/>
</dbReference>
<evidence type="ECO:0000256" key="6">
    <source>
        <dbReference type="SAM" id="MobiDB-lite"/>
    </source>
</evidence>
<feature type="domain" description="EGF-like" evidence="8">
    <location>
        <begin position="673"/>
        <end position="684"/>
    </location>
</feature>
<keyword evidence="10" id="KW-1185">Reference proteome</keyword>
<protein>
    <recommendedName>
        <fullName evidence="8">EGF-like domain-containing protein</fullName>
    </recommendedName>
</protein>
<feature type="compositionally biased region" description="Basic and acidic residues" evidence="6">
    <location>
        <begin position="1"/>
        <end position="18"/>
    </location>
</feature>
<proteinExistence type="predicted"/>
<keyword evidence="5 7" id="KW-0472">Membrane</keyword>
<dbReference type="CDD" id="cd00054">
    <property type="entry name" value="EGF_CA"/>
    <property type="match status" value="1"/>
</dbReference>